<dbReference type="Pfam" id="PF08348">
    <property type="entry name" value="PAS_6"/>
    <property type="match status" value="1"/>
</dbReference>
<feature type="domain" description="YheO-like" evidence="1">
    <location>
        <begin position="11"/>
        <end position="119"/>
    </location>
</feature>
<evidence type="ECO:0000313" key="3">
    <source>
        <dbReference type="EMBL" id="PSR21439.1"/>
    </source>
</evidence>
<dbReference type="InterPro" id="IPR039445">
    <property type="entry name" value="DauR-like_HTH"/>
</dbReference>
<feature type="domain" description="Transcriptional regulator DauR-like HTH" evidence="2">
    <location>
        <begin position="143"/>
        <end position="203"/>
    </location>
</feature>
<organism evidence="3 4">
    <name type="scientific">Sulfobacillus acidophilus</name>
    <dbReference type="NCBI Taxonomy" id="53633"/>
    <lineage>
        <taxon>Bacteria</taxon>
        <taxon>Bacillati</taxon>
        <taxon>Bacillota</taxon>
        <taxon>Clostridia</taxon>
        <taxon>Eubacteriales</taxon>
        <taxon>Clostridiales Family XVII. Incertae Sedis</taxon>
        <taxon>Sulfobacillus</taxon>
    </lineage>
</organism>
<dbReference type="InterPro" id="IPR039446">
    <property type="entry name" value="DauR-like"/>
</dbReference>
<protein>
    <recommendedName>
        <fullName evidence="5">Transcriptional regulator</fullName>
    </recommendedName>
</protein>
<evidence type="ECO:0000313" key="4">
    <source>
        <dbReference type="Proteomes" id="UP000241848"/>
    </source>
</evidence>
<dbReference type="InterPro" id="IPR013559">
    <property type="entry name" value="YheO"/>
</dbReference>
<reference evidence="3 4" key="1">
    <citation type="journal article" date="2014" name="BMC Genomics">
        <title>Comparison of environmental and isolate Sulfobacillus genomes reveals diverse carbon, sulfur, nitrogen, and hydrogen metabolisms.</title>
        <authorList>
            <person name="Justice N.B."/>
            <person name="Norman A."/>
            <person name="Brown C.T."/>
            <person name="Singh A."/>
            <person name="Thomas B.C."/>
            <person name="Banfield J.F."/>
        </authorList>
    </citation>
    <scope>NUCLEOTIDE SEQUENCE [LARGE SCALE GENOMIC DNA]</scope>
    <source>
        <strain evidence="3">AMDSBA3</strain>
    </source>
</reference>
<dbReference type="Proteomes" id="UP000241848">
    <property type="component" value="Unassembled WGS sequence"/>
</dbReference>
<gene>
    <name evidence="3" type="ORF">C7B45_10850</name>
</gene>
<dbReference type="EMBL" id="PXYV01000034">
    <property type="protein sequence ID" value="PSR21439.1"/>
    <property type="molecule type" value="Genomic_DNA"/>
</dbReference>
<dbReference type="Pfam" id="PF13309">
    <property type="entry name" value="HTH_22"/>
    <property type="match status" value="1"/>
</dbReference>
<dbReference type="AlphaFoldDB" id="A0A2T2WGT3"/>
<sequence length="216" mass="23905">MFDYESAIGFLQQTVTALARMMGDKCEVVLHDLRSPESSIIAIEHGNITGRKVGDPSTNLGLPVFEHPYGNHDKFNYRSTTRSGKILKSSSVYLKDPSGRVFAALCLNYDISEMVAASNLLREFTTTDEQVEEHFATDIDDVITKILDEALGSMGSAVMFGDKDERVRLVRVLHEKGVFSVKGSVDRVANLFGVSRVTVYGYLSEVQSLKQPKSMS</sequence>
<name>A0A2T2WGT3_9FIRM</name>
<dbReference type="PANTHER" id="PTHR35568:SF1">
    <property type="entry name" value="TRANSCRIPTIONAL REGULATOR DAUR"/>
    <property type="match status" value="1"/>
</dbReference>
<comment type="caution">
    <text evidence="3">The sequence shown here is derived from an EMBL/GenBank/DDBJ whole genome shotgun (WGS) entry which is preliminary data.</text>
</comment>
<proteinExistence type="predicted"/>
<evidence type="ECO:0008006" key="5">
    <source>
        <dbReference type="Google" id="ProtNLM"/>
    </source>
</evidence>
<evidence type="ECO:0000259" key="1">
    <source>
        <dbReference type="Pfam" id="PF08348"/>
    </source>
</evidence>
<evidence type="ECO:0000259" key="2">
    <source>
        <dbReference type="Pfam" id="PF13309"/>
    </source>
</evidence>
<accession>A0A2T2WGT3</accession>
<dbReference type="PANTHER" id="PTHR35568">
    <property type="entry name" value="TRANSCRIPTIONAL REGULATOR DAUR"/>
    <property type="match status" value="1"/>
</dbReference>